<comment type="caution">
    <text evidence="12">The sequence shown here is derived from an EMBL/GenBank/DDBJ whole genome shotgun (WGS) entry which is preliminary data.</text>
</comment>
<evidence type="ECO:0000256" key="10">
    <source>
        <dbReference type="ARBA" id="ARBA00023180"/>
    </source>
</evidence>
<evidence type="ECO:0000313" key="13">
    <source>
        <dbReference type="Proteomes" id="UP001195483"/>
    </source>
</evidence>
<comment type="similarity">
    <text evidence="2 11">Belongs to the glycosyltransferase 31 family.</text>
</comment>
<keyword evidence="3 11" id="KW-0328">Glycosyltransferase</keyword>
<evidence type="ECO:0000313" key="12">
    <source>
        <dbReference type="EMBL" id="KAK3578330.1"/>
    </source>
</evidence>
<keyword evidence="13" id="KW-1185">Reference proteome</keyword>
<evidence type="ECO:0000256" key="8">
    <source>
        <dbReference type="ARBA" id="ARBA00023034"/>
    </source>
</evidence>
<dbReference type="InterPro" id="IPR002659">
    <property type="entry name" value="Glyco_trans_31"/>
</dbReference>
<dbReference type="AlphaFoldDB" id="A0AAE0RRT3"/>
<evidence type="ECO:0000256" key="1">
    <source>
        <dbReference type="ARBA" id="ARBA00004323"/>
    </source>
</evidence>
<evidence type="ECO:0000256" key="3">
    <source>
        <dbReference type="ARBA" id="ARBA00022676"/>
    </source>
</evidence>
<keyword evidence="10" id="KW-0325">Glycoprotein</keyword>
<dbReference type="GO" id="GO:0006493">
    <property type="term" value="P:protein O-linked glycosylation"/>
    <property type="evidence" value="ECO:0007669"/>
    <property type="project" value="TreeGrafter"/>
</dbReference>
<dbReference type="EMBL" id="JAEAOA010002274">
    <property type="protein sequence ID" value="KAK3578330.1"/>
    <property type="molecule type" value="Genomic_DNA"/>
</dbReference>
<keyword evidence="9" id="KW-0472">Membrane</keyword>
<keyword evidence="5" id="KW-0812">Transmembrane</keyword>
<dbReference type="FunFam" id="3.90.550.50:FF:000001">
    <property type="entry name" value="Hexosyltransferase"/>
    <property type="match status" value="1"/>
</dbReference>
<protein>
    <recommendedName>
        <fullName evidence="11">Hexosyltransferase</fullName>
        <ecNumber evidence="11">2.4.1.-</ecNumber>
    </recommendedName>
</protein>
<dbReference type="PANTHER" id="PTHR11214:SF314">
    <property type="entry name" value="HEXOSYLTRANSFERASE"/>
    <property type="match status" value="1"/>
</dbReference>
<dbReference type="PANTHER" id="PTHR11214">
    <property type="entry name" value="BETA-1,3-N-ACETYLGLUCOSAMINYLTRANSFERASE"/>
    <property type="match status" value="1"/>
</dbReference>
<organism evidence="12 13">
    <name type="scientific">Potamilus streckersoni</name>
    <dbReference type="NCBI Taxonomy" id="2493646"/>
    <lineage>
        <taxon>Eukaryota</taxon>
        <taxon>Metazoa</taxon>
        <taxon>Spiralia</taxon>
        <taxon>Lophotrochozoa</taxon>
        <taxon>Mollusca</taxon>
        <taxon>Bivalvia</taxon>
        <taxon>Autobranchia</taxon>
        <taxon>Heteroconchia</taxon>
        <taxon>Palaeoheterodonta</taxon>
        <taxon>Unionida</taxon>
        <taxon>Unionoidea</taxon>
        <taxon>Unionidae</taxon>
        <taxon>Ambleminae</taxon>
        <taxon>Lampsilini</taxon>
        <taxon>Potamilus</taxon>
    </lineage>
</organism>
<sequence length="372" mass="42672">MIKKKAKSIVLILVAASVIITFFSVEIVSRDAFTFFKRNILNETFVHTSSRLLNVTPTKNLLTKSRIESIRKIYGHSWDEVITPYAAKYVIDGRNICNALSPPSLLIFVLSLPKNTEERQAIRRTWGSVASRGKYTFNISTKLAFMLGRMANEIVFDNLVYNESALYEDIVQIDFMESRYNLTRKMMHGLGWIKTFCGSVSYILKADDDTFTNVATMFNYLLTDSNINNKTIHGHLYRNGGHVLRTGKYAVKKDELPSSRYPPYVSGTAYIMPYDAISDMLDLAERLPYCPVDDAFMTGVLRVILDIKIQHSEYFTDMFERKINPCKFYSKIAVTNINTKCMYLLWNLTTHVGVRDCKQPKLYDKNICSIFG</sequence>
<gene>
    <name evidence="12" type="ORF">CHS0354_039037</name>
</gene>
<evidence type="ECO:0000256" key="2">
    <source>
        <dbReference type="ARBA" id="ARBA00008661"/>
    </source>
</evidence>
<reference evidence="12" key="3">
    <citation type="submission" date="2023-05" db="EMBL/GenBank/DDBJ databases">
        <authorList>
            <person name="Smith C.H."/>
        </authorList>
    </citation>
    <scope>NUCLEOTIDE SEQUENCE</scope>
    <source>
        <strain evidence="12">CHS0354</strain>
        <tissue evidence="12">Mantle</tissue>
    </source>
</reference>
<keyword evidence="6" id="KW-0735">Signal-anchor</keyword>
<keyword evidence="4" id="KW-0808">Transferase</keyword>
<dbReference type="GO" id="GO:0016758">
    <property type="term" value="F:hexosyltransferase activity"/>
    <property type="evidence" value="ECO:0007669"/>
    <property type="project" value="InterPro"/>
</dbReference>
<accession>A0AAE0RRT3</accession>
<evidence type="ECO:0000256" key="5">
    <source>
        <dbReference type="ARBA" id="ARBA00022692"/>
    </source>
</evidence>
<reference evidence="12" key="1">
    <citation type="journal article" date="2021" name="Genome Biol. Evol.">
        <title>A High-Quality Reference Genome for a Parasitic Bivalve with Doubly Uniparental Inheritance (Bivalvia: Unionida).</title>
        <authorList>
            <person name="Smith C.H."/>
        </authorList>
    </citation>
    <scope>NUCLEOTIDE SEQUENCE</scope>
    <source>
        <strain evidence="12">CHS0354</strain>
    </source>
</reference>
<keyword evidence="8 11" id="KW-0333">Golgi apparatus</keyword>
<name>A0AAE0RRT3_9BIVA</name>
<evidence type="ECO:0000256" key="11">
    <source>
        <dbReference type="RuleBase" id="RU363063"/>
    </source>
</evidence>
<dbReference type="Gene3D" id="3.90.550.50">
    <property type="match status" value="1"/>
</dbReference>
<evidence type="ECO:0000256" key="9">
    <source>
        <dbReference type="ARBA" id="ARBA00023136"/>
    </source>
</evidence>
<dbReference type="EC" id="2.4.1.-" evidence="11"/>
<comment type="subcellular location">
    <subcellularLocation>
        <location evidence="1 11">Golgi apparatus membrane</location>
        <topology evidence="1 11">Single-pass type II membrane protein</topology>
    </subcellularLocation>
</comment>
<evidence type="ECO:0000256" key="4">
    <source>
        <dbReference type="ARBA" id="ARBA00022679"/>
    </source>
</evidence>
<reference evidence="12" key="2">
    <citation type="journal article" date="2021" name="Genome Biol. Evol.">
        <title>Developing a high-quality reference genome for a parasitic bivalve with doubly uniparental inheritance (Bivalvia: Unionida).</title>
        <authorList>
            <person name="Smith C.H."/>
        </authorList>
    </citation>
    <scope>NUCLEOTIDE SEQUENCE</scope>
    <source>
        <strain evidence="12">CHS0354</strain>
        <tissue evidence="12">Mantle</tissue>
    </source>
</reference>
<proteinExistence type="inferred from homology"/>
<dbReference type="Proteomes" id="UP001195483">
    <property type="component" value="Unassembled WGS sequence"/>
</dbReference>
<evidence type="ECO:0000256" key="7">
    <source>
        <dbReference type="ARBA" id="ARBA00022989"/>
    </source>
</evidence>
<evidence type="ECO:0000256" key="6">
    <source>
        <dbReference type="ARBA" id="ARBA00022968"/>
    </source>
</evidence>
<keyword evidence="7" id="KW-1133">Transmembrane helix</keyword>
<dbReference type="GO" id="GO:0000139">
    <property type="term" value="C:Golgi membrane"/>
    <property type="evidence" value="ECO:0007669"/>
    <property type="project" value="UniProtKB-SubCell"/>
</dbReference>
<dbReference type="Pfam" id="PF01762">
    <property type="entry name" value="Galactosyl_T"/>
    <property type="match status" value="1"/>
</dbReference>